<accession>A0AAW5DV13</accession>
<sequence>MLYYKDLIKISNEARGVKDDFIAFEQIYFNPSEKVNKGLFVLVSRNEYNENEMKEALYNGAIAALWPQNKELPRFLPNHFPVFIVENTLAALKLVLKDYLKKRKENRYDKMTKFMLFDQDKHNDAFSTYDKSVIEDIDQMLQVLNAVDESEGRG</sequence>
<dbReference type="Proteomes" id="UP001431131">
    <property type="component" value="Unassembled WGS sequence"/>
</dbReference>
<dbReference type="AlphaFoldDB" id="A0AAW5DV13"/>
<name>A0AAW5DV13_9BACI</name>
<dbReference type="EMBL" id="JAKTTI010000001">
    <property type="protein sequence ID" value="MCH1623878.1"/>
    <property type="molecule type" value="Genomic_DNA"/>
</dbReference>
<evidence type="ECO:0000313" key="2">
    <source>
        <dbReference type="Proteomes" id="UP001431131"/>
    </source>
</evidence>
<proteinExistence type="predicted"/>
<comment type="caution">
    <text evidence="1">The sequence shown here is derived from an EMBL/GenBank/DDBJ whole genome shotgun (WGS) entry which is preliminary data.</text>
</comment>
<protein>
    <submittedName>
        <fullName evidence="1">Uncharacterized protein</fullName>
    </submittedName>
</protein>
<reference evidence="1" key="1">
    <citation type="submission" date="2022-02" db="EMBL/GenBank/DDBJ databases">
        <title>Fredinandcohnia quinoae sp. nov. isolated from Chenopodium quinoa seeds.</title>
        <authorList>
            <person name="Saati-Santamaria Z."/>
            <person name="Flores-Felix J.D."/>
            <person name="Igual J.M."/>
            <person name="Velazquez E."/>
            <person name="Garcia-Fraile P."/>
            <person name="Martinez-Molina E."/>
        </authorList>
    </citation>
    <scope>NUCLEOTIDE SEQUENCE</scope>
    <source>
        <strain evidence="1">SECRCQ15</strain>
    </source>
</reference>
<gene>
    <name evidence="1" type="ORF">MJG50_00950</name>
</gene>
<keyword evidence="2" id="KW-1185">Reference proteome</keyword>
<dbReference type="RefSeq" id="WP_240251958.1">
    <property type="nucleotide sequence ID" value="NZ_JAKTTI010000001.1"/>
</dbReference>
<evidence type="ECO:0000313" key="1">
    <source>
        <dbReference type="EMBL" id="MCH1623878.1"/>
    </source>
</evidence>
<organism evidence="1 2">
    <name type="scientific">Fredinandcohnia quinoae</name>
    <dbReference type="NCBI Taxonomy" id="2918902"/>
    <lineage>
        <taxon>Bacteria</taxon>
        <taxon>Bacillati</taxon>
        <taxon>Bacillota</taxon>
        <taxon>Bacilli</taxon>
        <taxon>Bacillales</taxon>
        <taxon>Bacillaceae</taxon>
        <taxon>Fredinandcohnia</taxon>
    </lineage>
</organism>